<dbReference type="Proteomes" id="UP000285456">
    <property type="component" value="Unassembled WGS sequence"/>
</dbReference>
<organism evidence="2 3">
    <name type="scientific">Oceanobacillus profundus</name>
    <dbReference type="NCBI Taxonomy" id="372463"/>
    <lineage>
        <taxon>Bacteria</taxon>
        <taxon>Bacillati</taxon>
        <taxon>Bacillota</taxon>
        <taxon>Bacilli</taxon>
        <taxon>Bacillales</taxon>
        <taxon>Bacillaceae</taxon>
        <taxon>Oceanobacillus</taxon>
    </lineage>
</organism>
<dbReference type="OrthoDB" id="1797983at2"/>
<accession>A0A417YF50</accession>
<keyword evidence="3" id="KW-1185">Reference proteome</keyword>
<feature type="signal peptide" evidence="1">
    <location>
        <begin position="1"/>
        <end position="18"/>
    </location>
</feature>
<comment type="caution">
    <text evidence="2">The sequence shown here is derived from an EMBL/GenBank/DDBJ whole genome shotgun (WGS) entry which is preliminary data.</text>
</comment>
<protein>
    <recommendedName>
        <fullName evidence="4">Lipoprotein</fullName>
    </recommendedName>
</protein>
<sequence length="156" mass="17637">MKKWLVASWLIVGFTLFGCSDMNNGITGEEPPEAVVEVGNKSYETTLGSYCWDGNGQSICVDTAGPKELLKGREPIKVKSGKKINFVMNYEPKPNEFHVLQISESDEVEVIVKDNSFTAPLHEGIYYYSYGVWWMDEQEENVSNGDAFYNFVIEVE</sequence>
<name>A0A417YF50_9BACI</name>
<proteinExistence type="predicted"/>
<dbReference type="PROSITE" id="PS51257">
    <property type="entry name" value="PROKAR_LIPOPROTEIN"/>
    <property type="match status" value="1"/>
</dbReference>
<dbReference type="RefSeq" id="WP_118889680.1">
    <property type="nucleotide sequence ID" value="NZ_PHUT01000009.1"/>
</dbReference>
<feature type="chain" id="PRO_5038619771" description="Lipoprotein" evidence="1">
    <location>
        <begin position="19"/>
        <end position="156"/>
    </location>
</feature>
<evidence type="ECO:0000313" key="3">
    <source>
        <dbReference type="Proteomes" id="UP000285456"/>
    </source>
</evidence>
<reference evidence="2 3" key="1">
    <citation type="journal article" date="2007" name="Int. J. Syst. Evol. Microbiol.">
        <title>Oceanobacillus profundus sp. nov., isolated from a deep-sea sediment core.</title>
        <authorList>
            <person name="Kim Y.G."/>
            <person name="Choi D.H."/>
            <person name="Hyun S."/>
            <person name="Cho B.C."/>
        </authorList>
    </citation>
    <scope>NUCLEOTIDE SEQUENCE [LARGE SCALE GENOMIC DNA]</scope>
    <source>
        <strain evidence="2 3">DSM 18246</strain>
    </source>
</reference>
<dbReference type="EMBL" id="QWEH01000009">
    <property type="protein sequence ID" value="RHW31271.1"/>
    <property type="molecule type" value="Genomic_DNA"/>
</dbReference>
<gene>
    <name evidence="2" type="ORF">D1B32_13800</name>
</gene>
<evidence type="ECO:0008006" key="4">
    <source>
        <dbReference type="Google" id="ProtNLM"/>
    </source>
</evidence>
<dbReference type="AlphaFoldDB" id="A0A417YF50"/>
<evidence type="ECO:0000313" key="2">
    <source>
        <dbReference type="EMBL" id="RHW31271.1"/>
    </source>
</evidence>
<evidence type="ECO:0000256" key="1">
    <source>
        <dbReference type="SAM" id="SignalP"/>
    </source>
</evidence>
<keyword evidence="1" id="KW-0732">Signal</keyword>